<evidence type="ECO:0000259" key="4">
    <source>
        <dbReference type="Pfam" id="PF03441"/>
    </source>
</evidence>
<dbReference type="GO" id="GO:0032922">
    <property type="term" value="P:circadian regulation of gene expression"/>
    <property type="evidence" value="ECO:0007669"/>
    <property type="project" value="TreeGrafter"/>
</dbReference>
<dbReference type="PANTHER" id="PTHR11455">
    <property type="entry name" value="CRYPTOCHROME"/>
    <property type="match status" value="1"/>
</dbReference>
<evidence type="ECO:0000313" key="5">
    <source>
        <dbReference type="EMBL" id="GGD06985.1"/>
    </source>
</evidence>
<dbReference type="SUPFAM" id="SSF48173">
    <property type="entry name" value="Cryptochrome/photolyase FAD-binding domain"/>
    <property type="match status" value="1"/>
</dbReference>
<dbReference type="GO" id="GO:0005737">
    <property type="term" value="C:cytoplasm"/>
    <property type="evidence" value="ECO:0007669"/>
    <property type="project" value="TreeGrafter"/>
</dbReference>
<evidence type="ECO:0000256" key="1">
    <source>
        <dbReference type="ARBA" id="ARBA00022630"/>
    </source>
</evidence>
<dbReference type="InterPro" id="IPR036134">
    <property type="entry name" value="Crypto/Photolyase_FAD-like_sf"/>
</dbReference>
<dbReference type="GO" id="GO:0003677">
    <property type="term" value="F:DNA binding"/>
    <property type="evidence" value="ECO:0007669"/>
    <property type="project" value="TreeGrafter"/>
</dbReference>
<dbReference type="GO" id="GO:0003904">
    <property type="term" value="F:deoxyribodipyrimidine photo-lyase activity"/>
    <property type="evidence" value="ECO:0007669"/>
    <property type="project" value="TreeGrafter"/>
</dbReference>
<comment type="caution">
    <text evidence="5">The sequence shown here is derived from an EMBL/GenBank/DDBJ whole genome shotgun (WGS) entry which is preliminary data.</text>
</comment>
<dbReference type="Gene3D" id="1.25.40.80">
    <property type="match status" value="1"/>
</dbReference>
<keyword evidence="2 3" id="KW-0274">FAD</keyword>
<proteinExistence type="predicted"/>
<dbReference type="Gene3D" id="1.10.579.10">
    <property type="entry name" value="DNA Cyclobutane Dipyrimidine Photolyase, subunit A, domain 3"/>
    <property type="match status" value="1"/>
</dbReference>
<dbReference type="Pfam" id="PF03441">
    <property type="entry name" value="FAD_binding_7"/>
    <property type="match status" value="1"/>
</dbReference>
<reference evidence="5" key="2">
    <citation type="submission" date="2020-09" db="EMBL/GenBank/DDBJ databases">
        <authorList>
            <person name="Sun Q."/>
            <person name="Zhou Y."/>
        </authorList>
    </citation>
    <scope>NUCLEOTIDE SEQUENCE</scope>
    <source>
        <strain evidence="5">CGMCC 1.12921</strain>
    </source>
</reference>
<protein>
    <recommendedName>
        <fullName evidence="4">Cryptochrome/DNA photolyase FAD-binding domain-containing protein</fullName>
    </recommendedName>
</protein>
<dbReference type="InterPro" id="IPR005101">
    <property type="entry name" value="Cryptochr/Photolyase_FAD-bd"/>
</dbReference>
<dbReference type="RefSeq" id="WP_206711250.1">
    <property type="nucleotide sequence ID" value="NZ_BMGH01000001.1"/>
</dbReference>
<organism evidence="5 6">
    <name type="scientific">Aquisalinus flavus</name>
    <dbReference type="NCBI Taxonomy" id="1526572"/>
    <lineage>
        <taxon>Bacteria</taxon>
        <taxon>Pseudomonadati</taxon>
        <taxon>Pseudomonadota</taxon>
        <taxon>Alphaproteobacteria</taxon>
        <taxon>Parvularculales</taxon>
        <taxon>Parvularculaceae</taxon>
        <taxon>Aquisalinus</taxon>
    </lineage>
</organism>
<feature type="binding site" evidence="3">
    <location>
        <position position="15"/>
    </location>
    <ligand>
        <name>FAD</name>
        <dbReference type="ChEBI" id="CHEBI:57692"/>
    </ligand>
</feature>
<gene>
    <name evidence="5" type="ORF">GCM10011342_14730</name>
</gene>
<dbReference type="InterPro" id="IPR002081">
    <property type="entry name" value="Cryptochrome/DNA_photolyase_1"/>
</dbReference>
<evidence type="ECO:0000256" key="3">
    <source>
        <dbReference type="PIRSR" id="PIRSR602081-1"/>
    </source>
</evidence>
<evidence type="ECO:0000313" key="6">
    <source>
        <dbReference type="Proteomes" id="UP000613582"/>
    </source>
</evidence>
<feature type="binding site" evidence="3">
    <location>
        <begin position="168"/>
        <end position="170"/>
    </location>
    <ligand>
        <name>FAD</name>
        <dbReference type="ChEBI" id="CHEBI:57692"/>
    </ligand>
</feature>
<feature type="binding site" evidence="3">
    <location>
        <begin position="67"/>
        <end position="74"/>
    </location>
    <ligand>
        <name>FAD</name>
        <dbReference type="ChEBI" id="CHEBI:57692"/>
    </ligand>
</feature>
<accession>A0A8J2Y689</accession>
<dbReference type="PANTHER" id="PTHR11455:SF18">
    <property type="entry name" value="SI:CH1073-390K14.1"/>
    <property type="match status" value="1"/>
</dbReference>
<feature type="domain" description="Cryptochrome/DNA photolyase FAD-binding" evidence="4">
    <location>
        <begin position="64"/>
        <end position="224"/>
    </location>
</feature>
<keyword evidence="6" id="KW-1185">Reference proteome</keyword>
<keyword evidence="1 3" id="KW-0285">Flavoprotein</keyword>
<dbReference type="GO" id="GO:0043153">
    <property type="term" value="P:entrainment of circadian clock by photoperiod"/>
    <property type="evidence" value="ECO:0007669"/>
    <property type="project" value="TreeGrafter"/>
</dbReference>
<dbReference type="Proteomes" id="UP000613582">
    <property type="component" value="Unassembled WGS sequence"/>
</dbReference>
<dbReference type="GO" id="GO:0071949">
    <property type="term" value="F:FAD binding"/>
    <property type="evidence" value="ECO:0007669"/>
    <property type="project" value="TreeGrafter"/>
</dbReference>
<dbReference type="EMBL" id="BMGH01000001">
    <property type="protein sequence ID" value="GGD06985.1"/>
    <property type="molecule type" value="Genomic_DNA"/>
</dbReference>
<name>A0A8J2Y689_9PROT</name>
<reference evidence="5" key="1">
    <citation type="journal article" date="2014" name="Int. J. Syst. Evol. Microbiol.">
        <title>Complete genome sequence of Corynebacterium casei LMG S-19264T (=DSM 44701T), isolated from a smear-ripened cheese.</title>
        <authorList>
            <consortium name="US DOE Joint Genome Institute (JGI-PGF)"/>
            <person name="Walter F."/>
            <person name="Albersmeier A."/>
            <person name="Kalinowski J."/>
            <person name="Ruckert C."/>
        </authorList>
    </citation>
    <scope>NUCLEOTIDE SEQUENCE</scope>
    <source>
        <strain evidence="5">CGMCC 1.12921</strain>
    </source>
</reference>
<feature type="binding site" evidence="3">
    <location>
        <position position="64"/>
    </location>
    <ligand>
        <name>FAD</name>
        <dbReference type="ChEBI" id="CHEBI:57692"/>
    </ligand>
</feature>
<comment type="cofactor">
    <cofactor evidence="3">
        <name>FAD</name>
        <dbReference type="ChEBI" id="CHEBI:57692"/>
    </cofactor>
    <text evidence="3">Binds 1 FAD per subunit.</text>
</comment>
<sequence>MARLAEFTPRAGIPYATGRNVDHGPGGPNSVSALSPWLRHRLILEQEVIGAVLSRHSLAAAEKFIQEVYWRAYFKGWLEQRPQIWQRYRADVESLVAELENNTGLRTGYEKAVSGATGIECFDHWARELVDTGYLHNHARMWFASIWIFTLTLPWQLGADFFYRHLVDGDAASNTLSWRWVGGLHTKGKTYLAQADNIARFTNGRFNPAGQLVDNAPALQEQEDEAIGPLPARTEIDPSAPYLLLLHEDDCHAASLALPGRPAAIAGLAASQMRSPLPVSEAVSDFTGAALADGCRAATSHFGAGNNAVVLQASEAGWADRLVALAHSAKARRIVTPYAPVGPVAEALQHEGPAFDKAGLTFCRILRPYDAEAWPHATKGFFKLKKKIPGLIERF</sequence>
<evidence type="ECO:0000256" key="2">
    <source>
        <dbReference type="ARBA" id="ARBA00022827"/>
    </source>
</evidence>
<dbReference type="AlphaFoldDB" id="A0A8J2Y689"/>